<dbReference type="SUPFAM" id="SSF88659">
    <property type="entry name" value="Sigma3 and sigma4 domains of RNA polymerase sigma factors"/>
    <property type="match status" value="1"/>
</dbReference>
<dbReference type="Proteomes" id="UP000019380">
    <property type="component" value="Unassembled WGS sequence"/>
</dbReference>
<dbReference type="CDD" id="cd06171">
    <property type="entry name" value="Sigma70_r4"/>
    <property type="match status" value="1"/>
</dbReference>
<dbReference type="PANTHER" id="PTHR43133:SF46">
    <property type="entry name" value="RNA POLYMERASE SIGMA-70 FACTOR ECF SUBFAMILY"/>
    <property type="match status" value="1"/>
</dbReference>
<dbReference type="InterPro" id="IPR013325">
    <property type="entry name" value="RNA_pol_sigma_r2"/>
</dbReference>
<evidence type="ECO:0000256" key="4">
    <source>
        <dbReference type="ARBA" id="ARBA00023163"/>
    </source>
</evidence>
<reference evidence="7 8" key="1">
    <citation type="submission" date="2013-12" db="EMBL/GenBank/DDBJ databases">
        <title>Improved hybrid genome assemblies of Bacteroides xylanisolvens SD CC 1b and Bacteroides xylanisolvens SD CC 2a using Illumina and 454 Sequencing.</title>
        <authorList>
            <person name="Ramaraj T."/>
            <person name="Sundararajan A."/>
            <person name="Mudge J."/>
            <person name="Schilkey F.D."/>
            <person name="Delvecchio V."/>
            <person name="Donlon M."/>
            <person name="Ziemer C."/>
        </authorList>
    </citation>
    <scope>NUCLEOTIDE SEQUENCE [LARGE SCALE GENOMIC DNA]</scope>
</reference>
<dbReference type="GO" id="GO:0006352">
    <property type="term" value="P:DNA-templated transcription initiation"/>
    <property type="evidence" value="ECO:0007669"/>
    <property type="project" value="InterPro"/>
</dbReference>
<dbReference type="Gene3D" id="1.10.10.10">
    <property type="entry name" value="Winged helix-like DNA-binding domain superfamily/Winged helix DNA-binding domain"/>
    <property type="match status" value="1"/>
</dbReference>
<evidence type="ECO:0000256" key="3">
    <source>
        <dbReference type="ARBA" id="ARBA00023082"/>
    </source>
</evidence>
<dbReference type="EMBL" id="CBXG010000020">
    <property type="protein sequence ID" value="CDM04451.1"/>
    <property type="molecule type" value="Genomic_DNA"/>
</dbReference>
<dbReference type="GO" id="GO:0003677">
    <property type="term" value="F:DNA binding"/>
    <property type="evidence" value="ECO:0007669"/>
    <property type="project" value="InterPro"/>
</dbReference>
<feature type="domain" description="RNA polymerase sigma-70 region 2" evidence="5">
    <location>
        <begin position="22"/>
        <end position="87"/>
    </location>
</feature>
<evidence type="ECO:0000313" key="8">
    <source>
        <dbReference type="Proteomes" id="UP000019380"/>
    </source>
</evidence>
<dbReference type="Pfam" id="PF08281">
    <property type="entry name" value="Sigma70_r4_2"/>
    <property type="match status" value="1"/>
</dbReference>
<keyword evidence="2" id="KW-0805">Transcription regulation</keyword>
<organism evidence="7 8">
    <name type="scientific">Bacteroides xylanisolvens SD CC 1b</name>
    <dbReference type="NCBI Taxonomy" id="702447"/>
    <lineage>
        <taxon>Bacteria</taxon>
        <taxon>Pseudomonadati</taxon>
        <taxon>Bacteroidota</taxon>
        <taxon>Bacteroidia</taxon>
        <taxon>Bacteroidales</taxon>
        <taxon>Bacteroidaceae</taxon>
        <taxon>Bacteroides</taxon>
    </lineage>
</organism>
<dbReference type="GO" id="GO:0016987">
    <property type="term" value="F:sigma factor activity"/>
    <property type="evidence" value="ECO:0007669"/>
    <property type="project" value="UniProtKB-KW"/>
</dbReference>
<accession>D4VQV5</accession>
<dbReference type="AlphaFoldDB" id="D4VQV5"/>
<dbReference type="InterPro" id="IPR039425">
    <property type="entry name" value="RNA_pol_sigma-70-like"/>
</dbReference>
<evidence type="ECO:0000256" key="2">
    <source>
        <dbReference type="ARBA" id="ARBA00023015"/>
    </source>
</evidence>
<name>D4VQV5_9BACE</name>
<sequence>MMITTQQLQLLKEGNKNAFEALYRAYNARIYSFVLSMIGDAGVAKDITQDIFLQIWEKRLNIDLEGNFDGYLFKISQNMVYHYVRRELLLQNYVDKLSNESADESVEIDEELDYLFLEEYILKLLEELPPARREVFMLYWKSGLNYREIAEQLDISEKTVATQVHRSLDFLRDKLGTIAFSVSLFLHHI</sequence>
<dbReference type="SUPFAM" id="SSF88946">
    <property type="entry name" value="Sigma2 domain of RNA polymerase sigma factors"/>
    <property type="match status" value="1"/>
</dbReference>
<comment type="caution">
    <text evidence="7">The sequence shown here is derived from an EMBL/GenBank/DDBJ whole genome shotgun (WGS) entry which is preliminary data.</text>
</comment>
<evidence type="ECO:0000259" key="5">
    <source>
        <dbReference type="Pfam" id="PF04542"/>
    </source>
</evidence>
<dbReference type="Gene3D" id="1.10.1740.10">
    <property type="match status" value="1"/>
</dbReference>
<comment type="similarity">
    <text evidence="1">Belongs to the sigma-70 factor family. ECF subfamily.</text>
</comment>
<dbReference type="InterPro" id="IPR014284">
    <property type="entry name" value="RNA_pol_sigma-70_dom"/>
</dbReference>
<dbReference type="InterPro" id="IPR013324">
    <property type="entry name" value="RNA_pol_sigma_r3/r4-like"/>
</dbReference>
<dbReference type="InterPro" id="IPR013249">
    <property type="entry name" value="RNA_pol_sigma70_r4_t2"/>
</dbReference>
<keyword evidence="4" id="KW-0804">Transcription</keyword>
<dbReference type="NCBIfam" id="TIGR02985">
    <property type="entry name" value="Sig70_bacteroi1"/>
    <property type="match status" value="1"/>
</dbReference>
<evidence type="ECO:0000313" key="7">
    <source>
        <dbReference type="EMBL" id="CDM04451.1"/>
    </source>
</evidence>
<keyword evidence="3" id="KW-0731">Sigma factor</keyword>
<dbReference type="InterPro" id="IPR014327">
    <property type="entry name" value="RNA_pol_sigma70_bacteroid"/>
</dbReference>
<dbReference type="InterPro" id="IPR036388">
    <property type="entry name" value="WH-like_DNA-bd_sf"/>
</dbReference>
<protein>
    <submittedName>
        <fullName evidence="7">RNA polymerase ECF-type sigma factor</fullName>
    </submittedName>
</protein>
<feature type="domain" description="RNA polymerase sigma factor 70 region 4 type 2" evidence="6">
    <location>
        <begin position="119"/>
        <end position="169"/>
    </location>
</feature>
<dbReference type="PANTHER" id="PTHR43133">
    <property type="entry name" value="RNA POLYMERASE ECF-TYPE SIGMA FACTO"/>
    <property type="match status" value="1"/>
</dbReference>
<proteinExistence type="inferred from homology"/>
<dbReference type="Pfam" id="PF04542">
    <property type="entry name" value="Sigma70_r2"/>
    <property type="match status" value="1"/>
</dbReference>
<evidence type="ECO:0000256" key="1">
    <source>
        <dbReference type="ARBA" id="ARBA00010641"/>
    </source>
</evidence>
<dbReference type="InterPro" id="IPR007627">
    <property type="entry name" value="RNA_pol_sigma70_r2"/>
</dbReference>
<evidence type="ECO:0000259" key="6">
    <source>
        <dbReference type="Pfam" id="PF08281"/>
    </source>
</evidence>
<dbReference type="NCBIfam" id="TIGR02937">
    <property type="entry name" value="sigma70-ECF"/>
    <property type="match status" value="1"/>
</dbReference>
<gene>
    <name evidence="7" type="ORF">BN890_20260</name>
</gene>